<dbReference type="AlphaFoldDB" id="A0A6J4LVN0"/>
<accession>A0A6J4LVN0</accession>
<evidence type="ECO:0000256" key="3">
    <source>
        <dbReference type="ARBA" id="ARBA00010646"/>
    </source>
</evidence>
<dbReference type="PROSITE" id="PS51904">
    <property type="entry name" value="GLYCOSYL_HYDROL_F25_2"/>
    <property type="match status" value="1"/>
</dbReference>
<feature type="compositionally biased region" description="Polar residues" evidence="12">
    <location>
        <begin position="58"/>
        <end position="78"/>
    </location>
</feature>
<dbReference type="GO" id="GO:0003796">
    <property type="term" value="F:lysozyme activity"/>
    <property type="evidence" value="ECO:0007669"/>
    <property type="project" value="UniProtKB-EC"/>
</dbReference>
<feature type="region of interest" description="Disordered" evidence="12">
    <location>
        <begin position="55"/>
        <end position="78"/>
    </location>
</feature>
<evidence type="ECO:0000256" key="2">
    <source>
        <dbReference type="ARBA" id="ARBA00004613"/>
    </source>
</evidence>
<evidence type="ECO:0000256" key="1">
    <source>
        <dbReference type="ARBA" id="ARBA00000632"/>
    </source>
</evidence>
<comment type="function">
    <text evidence="11">This enzyme has both lysozyme (acetylmuramidase) and diacetylmuramidase activities.</text>
</comment>
<evidence type="ECO:0000256" key="8">
    <source>
        <dbReference type="ARBA" id="ARBA00022801"/>
    </source>
</evidence>
<dbReference type="GO" id="GO:0042742">
    <property type="term" value="P:defense response to bacterium"/>
    <property type="evidence" value="ECO:0007669"/>
    <property type="project" value="UniProtKB-KW"/>
</dbReference>
<organism evidence="14">
    <name type="scientific">uncultured Friedmanniella sp</name>
    <dbReference type="NCBI Taxonomy" id="335381"/>
    <lineage>
        <taxon>Bacteria</taxon>
        <taxon>Bacillati</taxon>
        <taxon>Actinomycetota</taxon>
        <taxon>Actinomycetes</taxon>
        <taxon>Propionibacteriales</taxon>
        <taxon>Nocardioidaceae</taxon>
        <taxon>Friedmanniella</taxon>
        <taxon>environmental samples</taxon>
    </lineage>
</organism>
<dbReference type="CDD" id="cd06412">
    <property type="entry name" value="GH25_CH-type"/>
    <property type="match status" value="1"/>
</dbReference>
<keyword evidence="13" id="KW-0732">Signal</keyword>
<evidence type="ECO:0000256" key="6">
    <source>
        <dbReference type="ARBA" id="ARBA00022529"/>
    </source>
</evidence>
<keyword evidence="5" id="KW-0964">Secreted</keyword>
<sequence length="300" mass="32535">MLSTPRAPRRVAATLLTAAVAGLAALQTTTADAAPTRPVLTAEARAAGVKVGDATMGWRQQSPTAGRSALPSTLGQRSTGLATKAAPKKAFVPKGVLGIDVSSWQRDVNWDAQVESGKLFAYVKATEGTSYKNPYFRAQYTGSYYAGMVRGAYHFATPNSSSGKTQARVFVKNGGAWSPDGRTLPGVLDIEYNPYGSTCYGLSKTKMVSWVKSFTADYKRLTTRDAVIYTTTDWWTRCTGNSKAFSRTNPLWLARYGTAPGTLPGGWTWATFWQYTNTPIDQNRFSSSYARLVVLATDAR</sequence>
<evidence type="ECO:0000256" key="13">
    <source>
        <dbReference type="SAM" id="SignalP"/>
    </source>
</evidence>
<feature type="signal peptide" evidence="13">
    <location>
        <begin position="1"/>
        <end position="33"/>
    </location>
</feature>
<dbReference type="PANTHER" id="PTHR34135:SF2">
    <property type="entry name" value="LYSOZYME"/>
    <property type="match status" value="1"/>
</dbReference>
<dbReference type="FunFam" id="3.20.20.80:FF:000060">
    <property type="entry name" value="Lysozyme M1"/>
    <property type="match status" value="1"/>
</dbReference>
<dbReference type="GO" id="GO:0009253">
    <property type="term" value="P:peptidoglycan catabolic process"/>
    <property type="evidence" value="ECO:0007669"/>
    <property type="project" value="InterPro"/>
</dbReference>
<keyword evidence="8" id="KW-0378">Hydrolase</keyword>
<keyword evidence="10" id="KW-0326">Glycosidase</keyword>
<dbReference type="GO" id="GO:0005576">
    <property type="term" value="C:extracellular region"/>
    <property type="evidence" value="ECO:0007669"/>
    <property type="project" value="UniProtKB-SubCell"/>
</dbReference>
<comment type="similarity">
    <text evidence="3">Belongs to the glycosyl hydrolase 25 family.</text>
</comment>
<dbReference type="EMBL" id="CADCTS010000520">
    <property type="protein sequence ID" value="CAA9342554.1"/>
    <property type="molecule type" value="Genomic_DNA"/>
</dbReference>
<dbReference type="SMART" id="SM00641">
    <property type="entry name" value="Glyco_25"/>
    <property type="match status" value="1"/>
</dbReference>
<evidence type="ECO:0000313" key="14">
    <source>
        <dbReference type="EMBL" id="CAA9342554.1"/>
    </source>
</evidence>
<evidence type="ECO:0000256" key="11">
    <source>
        <dbReference type="ARBA" id="ARBA00055588"/>
    </source>
</evidence>
<dbReference type="Gene3D" id="3.20.20.80">
    <property type="entry name" value="Glycosidases"/>
    <property type="match status" value="1"/>
</dbReference>
<dbReference type="GO" id="GO:0031640">
    <property type="term" value="P:killing of cells of another organism"/>
    <property type="evidence" value="ECO:0007669"/>
    <property type="project" value="UniProtKB-KW"/>
</dbReference>
<dbReference type="InterPro" id="IPR018077">
    <property type="entry name" value="Glyco_hydro_fam25_subgr"/>
</dbReference>
<proteinExistence type="inferred from homology"/>
<evidence type="ECO:0000256" key="7">
    <source>
        <dbReference type="ARBA" id="ARBA00022638"/>
    </source>
</evidence>
<evidence type="ECO:0000256" key="12">
    <source>
        <dbReference type="SAM" id="MobiDB-lite"/>
    </source>
</evidence>
<dbReference type="SUPFAM" id="SSF51445">
    <property type="entry name" value="(Trans)glycosidases"/>
    <property type="match status" value="1"/>
</dbReference>
<dbReference type="GO" id="GO:0016998">
    <property type="term" value="P:cell wall macromolecule catabolic process"/>
    <property type="evidence" value="ECO:0007669"/>
    <property type="project" value="InterPro"/>
</dbReference>
<dbReference type="InterPro" id="IPR002053">
    <property type="entry name" value="Glyco_hydro_25"/>
</dbReference>
<dbReference type="EC" id="3.2.1.17" evidence="4"/>
<dbReference type="PANTHER" id="PTHR34135">
    <property type="entry name" value="LYSOZYME"/>
    <property type="match status" value="1"/>
</dbReference>
<keyword evidence="9" id="KW-1015">Disulfide bond</keyword>
<feature type="chain" id="PRO_5026869386" description="lysozyme" evidence="13">
    <location>
        <begin position="34"/>
        <end position="300"/>
    </location>
</feature>
<evidence type="ECO:0000256" key="5">
    <source>
        <dbReference type="ARBA" id="ARBA00022525"/>
    </source>
</evidence>
<keyword evidence="7" id="KW-0081">Bacteriolytic enzyme</keyword>
<comment type="subcellular location">
    <subcellularLocation>
        <location evidence="2">Secreted</location>
    </subcellularLocation>
</comment>
<protein>
    <recommendedName>
        <fullName evidence="4">lysozyme</fullName>
        <ecNumber evidence="4">3.2.1.17</ecNumber>
    </recommendedName>
</protein>
<evidence type="ECO:0000256" key="9">
    <source>
        <dbReference type="ARBA" id="ARBA00023157"/>
    </source>
</evidence>
<dbReference type="InterPro" id="IPR017853">
    <property type="entry name" value="GH"/>
</dbReference>
<name>A0A6J4LVN0_9ACTN</name>
<keyword evidence="6" id="KW-0929">Antimicrobial</keyword>
<dbReference type="Pfam" id="PF01183">
    <property type="entry name" value="Glyco_hydro_25"/>
    <property type="match status" value="1"/>
</dbReference>
<evidence type="ECO:0000256" key="10">
    <source>
        <dbReference type="ARBA" id="ARBA00023295"/>
    </source>
</evidence>
<reference evidence="14" key="1">
    <citation type="submission" date="2020-02" db="EMBL/GenBank/DDBJ databases">
        <authorList>
            <person name="Meier V. D."/>
        </authorList>
    </citation>
    <scope>NUCLEOTIDE SEQUENCE</scope>
    <source>
        <strain evidence="14">AVDCRST_MAG48</strain>
    </source>
</reference>
<evidence type="ECO:0000256" key="4">
    <source>
        <dbReference type="ARBA" id="ARBA00012732"/>
    </source>
</evidence>
<comment type="catalytic activity">
    <reaction evidence="1">
        <text>Hydrolysis of (1-&gt;4)-beta-linkages between N-acetylmuramic acid and N-acetyl-D-glucosamine residues in a peptidoglycan and between N-acetyl-D-glucosamine residues in chitodextrins.</text>
        <dbReference type="EC" id="3.2.1.17"/>
    </reaction>
</comment>
<gene>
    <name evidence="14" type="ORF">AVDCRST_MAG48-3730</name>
</gene>
<dbReference type="GO" id="GO:0016052">
    <property type="term" value="P:carbohydrate catabolic process"/>
    <property type="evidence" value="ECO:0007669"/>
    <property type="project" value="TreeGrafter"/>
</dbReference>